<keyword evidence="8" id="KW-1185">Reference proteome</keyword>
<dbReference type="KEGG" id="aft:BBF96_01975"/>
<dbReference type="AlphaFoldDB" id="A0A3Q9HP14"/>
<evidence type="ECO:0000313" key="7">
    <source>
        <dbReference type="EMBL" id="AZR72273.1"/>
    </source>
</evidence>
<feature type="domain" description="RapZ-like N-terminal" evidence="5">
    <location>
        <begin position="7"/>
        <end position="161"/>
    </location>
</feature>
<dbReference type="Proteomes" id="UP000267250">
    <property type="component" value="Chromosome"/>
</dbReference>
<dbReference type="NCBIfam" id="NF003828">
    <property type="entry name" value="PRK05416.1"/>
    <property type="match status" value="1"/>
</dbReference>
<dbReference type="EMBL" id="CP016379">
    <property type="protein sequence ID" value="AZR72273.1"/>
    <property type="molecule type" value="Genomic_DNA"/>
</dbReference>
<reference evidence="7 8" key="1">
    <citation type="submission" date="2016-07" db="EMBL/GenBank/DDBJ databases">
        <title>Genome and transcriptome analysis of iron-reducing fermentative bacteria Anoxybacter fermentans.</title>
        <authorList>
            <person name="Zeng X."/>
            <person name="Shao Z."/>
        </authorList>
    </citation>
    <scope>NUCLEOTIDE SEQUENCE [LARGE SCALE GENOMIC DNA]</scope>
    <source>
        <strain evidence="7 8">DY22613</strain>
    </source>
</reference>
<organism evidence="7 8">
    <name type="scientific">Anoxybacter fermentans</name>
    <dbReference type="NCBI Taxonomy" id="1323375"/>
    <lineage>
        <taxon>Bacteria</taxon>
        <taxon>Bacillati</taxon>
        <taxon>Bacillota</taxon>
        <taxon>Clostridia</taxon>
        <taxon>Halanaerobiales</taxon>
        <taxon>Anoxybacter</taxon>
    </lineage>
</organism>
<name>A0A3Q9HP14_9FIRM</name>
<dbReference type="SUPFAM" id="SSF52540">
    <property type="entry name" value="P-loop containing nucleoside triphosphate hydrolases"/>
    <property type="match status" value="1"/>
</dbReference>
<dbReference type="PANTHER" id="PTHR30448:SF0">
    <property type="entry name" value="RNASE ADAPTER PROTEIN RAPZ"/>
    <property type="match status" value="1"/>
</dbReference>
<evidence type="ECO:0000256" key="3">
    <source>
        <dbReference type="ARBA" id="ARBA00023134"/>
    </source>
</evidence>
<keyword evidence="2 4" id="KW-0067">ATP-binding</keyword>
<accession>A0A3Q9HP14</accession>
<proteinExistence type="inferred from homology"/>
<dbReference type="GO" id="GO:0005524">
    <property type="term" value="F:ATP binding"/>
    <property type="evidence" value="ECO:0007669"/>
    <property type="project" value="UniProtKB-UniRule"/>
</dbReference>
<dbReference type="Pfam" id="PF03668">
    <property type="entry name" value="RapZ-like_N"/>
    <property type="match status" value="1"/>
</dbReference>
<dbReference type="PANTHER" id="PTHR30448">
    <property type="entry name" value="RNASE ADAPTER PROTEIN RAPZ"/>
    <property type="match status" value="1"/>
</dbReference>
<dbReference type="Gene3D" id="3.40.50.300">
    <property type="entry name" value="P-loop containing nucleotide triphosphate hydrolases"/>
    <property type="match status" value="1"/>
</dbReference>
<feature type="domain" description="RapZ C-terminal" evidence="6">
    <location>
        <begin position="169"/>
        <end position="288"/>
    </location>
</feature>
<evidence type="ECO:0000256" key="1">
    <source>
        <dbReference type="ARBA" id="ARBA00022741"/>
    </source>
</evidence>
<evidence type="ECO:0000256" key="2">
    <source>
        <dbReference type="ARBA" id="ARBA00022840"/>
    </source>
</evidence>
<dbReference type="InterPro" id="IPR005337">
    <property type="entry name" value="RapZ-like"/>
</dbReference>
<evidence type="ECO:0000313" key="8">
    <source>
        <dbReference type="Proteomes" id="UP000267250"/>
    </source>
</evidence>
<dbReference type="RefSeq" id="WP_127015604.1">
    <property type="nucleotide sequence ID" value="NZ_CP016379.1"/>
</dbReference>
<keyword evidence="1 4" id="KW-0547">Nucleotide-binding</keyword>
<evidence type="ECO:0000259" key="5">
    <source>
        <dbReference type="Pfam" id="PF03668"/>
    </source>
</evidence>
<protein>
    <submittedName>
        <fullName evidence="7">RNase adaptor protein RapZ</fullName>
    </submittedName>
</protein>
<evidence type="ECO:0000259" key="6">
    <source>
        <dbReference type="Pfam" id="PF22740"/>
    </source>
</evidence>
<gene>
    <name evidence="7" type="ORF">BBF96_01975</name>
</gene>
<sequence length="290" mass="33099">MNSRPKFVIVTGMSGAGKTQAIRIFEDFGYFCIDNLPSALISKFVELCIYNQQINNVALVMDIRGGEFFEDLIEELANLDDLGVNYEILFLEATTDVLVRRYKETRRRHPLAAQCGGRIIDAIEKERTMLEELRGMANKIIDTSDISTKDLREEILANFGVNAINEFITITAMSFGFKYGIPLDADLVIDVRFLPNPYYVPSLKKLTGLQTEVQEYVLKWPIAEKFMDKFLDLIKFLIPHYIKEGKTHLTIAIGCTGGKHRSVTLTEKLAEFLESLDYKVIVDHRDIEKK</sequence>
<dbReference type="InterPro" id="IPR027417">
    <property type="entry name" value="P-loop_NTPase"/>
</dbReference>
<dbReference type="InterPro" id="IPR053931">
    <property type="entry name" value="RapZ_C"/>
</dbReference>
<evidence type="ECO:0000256" key="4">
    <source>
        <dbReference type="HAMAP-Rule" id="MF_00636"/>
    </source>
</evidence>
<dbReference type="InterPro" id="IPR053930">
    <property type="entry name" value="RapZ-like_N"/>
</dbReference>
<feature type="binding site" evidence="4">
    <location>
        <begin position="12"/>
        <end position="19"/>
    </location>
    <ligand>
        <name>ATP</name>
        <dbReference type="ChEBI" id="CHEBI:30616"/>
    </ligand>
</feature>
<dbReference type="OrthoDB" id="9784461at2"/>
<dbReference type="Pfam" id="PF22740">
    <property type="entry name" value="PapZ_C"/>
    <property type="match status" value="1"/>
</dbReference>
<keyword evidence="3 4" id="KW-0342">GTP-binding</keyword>
<feature type="binding site" evidence="4">
    <location>
        <begin position="62"/>
        <end position="65"/>
    </location>
    <ligand>
        <name>GTP</name>
        <dbReference type="ChEBI" id="CHEBI:37565"/>
    </ligand>
</feature>
<dbReference type="GO" id="GO:0005525">
    <property type="term" value="F:GTP binding"/>
    <property type="evidence" value="ECO:0007669"/>
    <property type="project" value="UniProtKB-UniRule"/>
</dbReference>
<dbReference type="HAMAP" id="MF_00636">
    <property type="entry name" value="RapZ_like"/>
    <property type="match status" value="1"/>
</dbReference>
<dbReference type="PIRSF" id="PIRSF005052">
    <property type="entry name" value="P-loopkin"/>
    <property type="match status" value="1"/>
</dbReference>